<protein>
    <submittedName>
        <fullName evidence="9">Permease</fullName>
    </submittedName>
</protein>
<feature type="transmembrane region" description="Helical" evidence="7">
    <location>
        <begin position="40"/>
        <end position="63"/>
    </location>
</feature>
<dbReference type="Proteomes" id="UP000288002">
    <property type="component" value="Unassembled WGS sequence"/>
</dbReference>
<dbReference type="SUPFAM" id="SSF103481">
    <property type="entry name" value="Multidrug resistance efflux transporter EmrE"/>
    <property type="match status" value="2"/>
</dbReference>
<feature type="transmembrane region" description="Helical" evidence="7">
    <location>
        <begin position="75"/>
        <end position="95"/>
    </location>
</feature>
<accession>A0AA94ERX2</accession>
<proteinExistence type="inferred from homology"/>
<dbReference type="PANTHER" id="PTHR32322:SF2">
    <property type="entry name" value="EAMA DOMAIN-CONTAINING PROTEIN"/>
    <property type="match status" value="1"/>
</dbReference>
<evidence type="ECO:0000256" key="4">
    <source>
        <dbReference type="ARBA" id="ARBA00022989"/>
    </source>
</evidence>
<feature type="transmembrane region" description="Helical" evidence="7">
    <location>
        <begin position="218"/>
        <end position="237"/>
    </location>
</feature>
<dbReference type="EMBL" id="MKWS01000001">
    <property type="protein sequence ID" value="RVD79480.1"/>
    <property type="molecule type" value="Genomic_DNA"/>
</dbReference>
<feature type="transmembrane region" description="Helical" evidence="7">
    <location>
        <begin position="154"/>
        <end position="174"/>
    </location>
</feature>
<feature type="domain" description="EamA" evidence="8">
    <location>
        <begin position="157"/>
        <end position="289"/>
    </location>
</feature>
<feature type="domain" description="EamA" evidence="8">
    <location>
        <begin position="14"/>
        <end position="144"/>
    </location>
</feature>
<dbReference type="PANTHER" id="PTHR32322">
    <property type="entry name" value="INNER MEMBRANE TRANSPORTER"/>
    <property type="match status" value="1"/>
</dbReference>
<dbReference type="RefSeq" id="WP_127646729.1">
    <property type="nucleotide sequence ID" value="NZ_MKWS01000001.1"/>
</dbReference>
<dbReference type="InterPro" id="IPR000620">
    <property type="entry name" value="EamA_dom"/>
</dbReference>
<feature type="transmembrane region" description="Helical" evidence="7">
    <location>
        <begin position="186"/>
        <end position="206"/>
    </location>
</feature>
<feature type="transmembrane region" description="Helical" evidence="7">
    <location>
        <begin position="101"/>
        <end position="118"/>
    </location>
</feature>
<feature type="region of interest" description="Disordered" evidence="6">
    <location>
        <begin position="294"/>
        <end position="314"/>
    </location>
</feature>
<keyword evidence="3 7" id="KW-0812">Transmembrane</keyword>
<evidence type="ECO:0000256" key="7">
    <source>
        <dbReference type="SAM" id="Phobius"/>
    </source>
</evidence>
<gene>
    <name evidence="9" type="ORF">A9HBioS_0004</name>
</gene>
<feature type="transmembrane region" description="Helical" evidence="7">
    <location>
        <begin position="249"/>
        <end position="266"/>
    </location>
</feature>
<dbReference type="Pfam" id="PF00892">
    <property type="entry name" value="EamA"/>
    <property type="match status" value="2"/>
</dbReference>
<reference evidence="9 10" key="1">
    <citation type="submission" date="2016-10" db="EMBL/GenBank/DDBJ databases">
        <title>Search of new enzymes for the oxidation of sulfur compounds.</title>
        <authorList>
            <person name="Novo A."/>
            <person name="Moreira I.S."/>
            <person name="Castro P.M."/>
        </authorList>
    </citation>
    <scope>NUCLEOTIDE SEQUENCE [LARGE SCALE GENOMIC DNA]</scope>
    <source>
        <strain evidence="9 10">A9</strain>
    </source>
</reference>
<evidence type="ECO:0000313" key="9">
    <source>
        <dbReference type="EMBL" id="RVD79480.1"/>
    </source>
</evidence>
<evidence type="ECO:0000256" key="1">
    <source>
        <dbReference type="ARBA" id="ARBA00004141"/>
    </source>
</evidence>
<keyword evidence="5 7" id="KW-0472">Membrane</keyword>
<evidence type="ECO:0000256" key="6">
    <source>
        <dbReference type="SAM" id="MobiDB-lite"/>
    </source>
</evidence>
<feature type="transmembrane region" description="Helical" evidence="7">
    <location>
        <begin position="272"/>
        <end position="290"/>
    </location>
</feature>
<evidence type="ECO:0000313" key="10">
    <source>
        <dbReference type="Proteomes" id="UP000288002"/>
    </source>
</evidence>
<feature type="transmembrane region" description="Helical" evidence="7">
    <location>
        <begin position="130"/>
        <end position="148"/>
    </location>
</feature>
<evidence type="ECO:0000256" key="3">
    <source>
        <dbReference type="ARBA" id="ARBA00022692"/>
    </source>
</evidence>
<keyword evidence="4 7" id="KW-1133">Transmembrane helix</keyword>
<comment type="similarity">
    <text evidence="2">Belongs to the EamA transporter family.</text>
</comment>
<dbReference type="InterPro" id="IPR037185">
    <property type="entry name" value="EmrE-like"/>
</dbReference>
<dbReference type="InterPro" id="IPR050638">
    <property type="entry name" value="AA-Vitamin_Transporters"/>
</dbReference>
<dbReference type="AlphaFoldDB" id="A0AA94ERX2"/>
<comment type="caution">
    <text evidence="9">The sequence shown here is derived from an EMBL/GenBank/DDBJ whole genome shotgun (WGS) entry which is preliminary data.</text>
</comment>
<evidence type="ECO:0000256" key="2">
    <source>
        <dbReference type="ARBA" id="ARBA00007362"/>
    </source>
</evidence>
<comment type="subcellular location">
    <subcellularLocation>
        <location evidence="1">Membrane</location>
        <topology evidence="1">Multi-pass membrane protein</topology>
    </subcellularLocation>
</comment>
<sequence length="314" mass="33346">MNVVPIRFSSLSSAALLMAMVVSWSSGFIGYRYVADQGSVYLASLWRFLLAALLLLPFAWAGLRGLRGKAVLHQTLLGLFAIGGYIGPIAASIQLGVTPGTASLFANLLPLTIVLLAGSVPGQRTRGWQWLGLALCVIGMLLASTASVEWAGAGLWVYSLPLLAVLSLAAATLFEKARPGVAMPATTALFIQACAVIPLFALLAGFEGEVRPPISADFASGVLWLVVFSTFGGYGFYWLCLQRFSMQRISGALFLTPPVTLLWAWLQFDDPLSVSAMLGIGLTLVGLPLLGRKSSEKNVPPASCRKLNPQATSQ</sequence>
<evidence type="ECO:0000259" key="8">
    <source>
        <dbReference type="Pfam" id="PF00892"/>
    </source>
</evidence>
<feature type="transmembrane region" description="Helical" evidence="7">
    <location>
        <begin position="12"/>
        <end position="34"/>
    </location>
</feature>
<organism evidence="9 10">
    <name type="scientific">Pseudomonas koreensis</name>
    <dbReference type="NCBI Taxonomy" id="198620"/>
    <lineage>
        <taxon>Bacteria</taxon>
        <taxon>Pseudomonadati</taxon>
        <taxon>Pseudomonadota</taxon>
        <taxon>Gammaproteobacteria</taxon>
        <taxon>Pseudomonadales</taxon>
        <taxon>Pseudomonadaceae</taxon>
        <taxon>Pseudomonas</taxon>
    </lineage>
</organism>
<dbReference type="GO" id="GO:0016020">
    <property type="term" value="C:membrane"/>
    <property type="evidence" value="ECO:0007669"/>
    <property type="project" value="UniProtKB-SubCell"/>
</dbReference>
<name>A0AA94ERX2_9PSED</name>
<evidence type="ECO:0000256" key="5">
    <source>
        <dbReference type="ARBA" id="ARBA00023136"/>
    </source>
</evidence>